<evidence type="ECO:0000256" key="1">
    <source>
        <dbReference type="SAM" id="MobiDB-lite"/>
    </source>
</evidence>
<name>A0A220U1D0_9BACI</name>
<dbReference type="CDD" id="cd00586">
    <property type="entry name" value="4HBT"/>
    <property type="match status" value="1"/>
</dbReference>
<protein>
    <submittedName>
        <fullName evidence="2">3-hydroxyacyl-CoA dehydrogenase</fullName>
    </submittedName>
</protein>
<dbReference type="EMBL" id="CP022315">
    <property type="protein sequence ID" value="ASK61890.1"/>
    <property type="molecule type" value="Genomic_DNA"/>
</dbReference>
<dbReference type="Proteomes" id="UP000198312">
    <property type="component" value="Chromosome"/>
</dbReference>
<feature type="compositionally biased region" description="Polar residues" evidence="1">
    <location>
        <begin position="132"/>
        <end position="143"/>
    </location>
</feature>
<evidence type="ECO:0000313" key="2">
    <source>
        <dbReference type="EMBL" id="ASK61890.1"/>
    </source>
</evidence>
<evidence type="ECO:0000313" key="3">
    <source>
        <dbReference type="Proteomes" id="UP000198312"/>
    </source>
</evidence>
<dbReference type="GO" id="GO:0047617">
    <property type="term" value="F:fatty acyl-CoA hydrolase activity"/>
    <property type="evidence" value="ECO:0007669"/>
    <property type="project" value="TreeGrafter"/>
</dbReference>
<dbReference type="SUPFAM" id="SSF54637">
    <property type="entry name" value="Thioesterase/thiol ester dehydrase-isomerase"/>
    <property type="match status" value="1"/>
</dbReference>
<sequence>MALHDGVFMKERVRPEWVDYNGHMNDAEYSRVFSLAVDQLMNEIGIDENFREQQQYSIFTLETHLCYLAEANEGESLGISVQLLDSDTKRLHVFFVMEDEEGKRLATSEQMLMGMDMKEGRPAPFPAPVASKVSNLASTQENQPIPDEAGRKIGIRKK</sequence>
<dbReference type="InterPro" id="IPR029069">
    <property type="entry name" value="HotDog_dom_sf"/>
</dbReference>
<dbReference type="RefSeq" id="WP_089061150.1">
    <property type="nucleotide sequence ID" value="NZ_CP022315.1"/>
</dbReference>
<dbReference type="AlphaFoldDB" id="A0A220U1D0"/>
<accession>A0A220U1D0</accession>
<gene>
    <name evidence="2" type="ORF">CFK37_06810</name>
</gene>
<dbReference type="InterPro" id="IPR050563">
    <property type="entry name" value="4-hydroxybenzoyl-CoA_TE"/>
</dbReference>
<dbReference type="KEGG" id="vil:CFK37_06810"/>
<reference evidence="2 3" key="1">
    <citation type="submission" date="2017-07" db="EMBL/GenBank/DDBJ databases">
        <title>Virgibacillus sp. LM2416.</title>
        <authorList>
            <person name="Tak E.J."/>
            <person name="Bae J.-W."/>
        </authorList>
    </citation>
    <scope>NUCLEOTIDE SEQUENCE [LARGE SCALE GENOMIC DNA]</scope>
    <source>
        <strain evidence="2 3">LM2416</strain>
    </source>
</reference>
<dbReference type="PANTHER" id="PTHR31793:SF2">
    <property type="entry name" value="BLR1345 PROTEIN"/>
    <property type="match status" value="1"/>
</dbReference>
<organism evidence="2 3">
    <name type="scientific">Virgibacillus phasianinus</name>
    <dbReference type="NCBI Taxonomy" id="2017483"/>
    <lineage>
        <taxon>Bacteria</taxon>
        <taxon>Bacillati</taxon>
        <taxon>Bacillota</taxon>
        <taxon>Bacilli</taxon>
        <taxon>Bacillales</taxon>
        <taxon>Bacillaceae</taxon>
        <taxon>Virgibacillus</taxon>
    </lineage>
</organism>
<dbReference type="Gene3D" id="3.10.129.10">
    <property type="entry name" value="Hotdog Thioesterase"/>
    <property type="match status" value="1"/>
</dbReference>
<dbReference type="PANTHER" id="PTHR31793">
    <property type="entry name" value="4-HYDROXYBENZOYL-COA THIOESTERASE FAMILY MEMBER"/>
    <property type="match status" value="1"/>
</dbReference>
<proteinExistence type="predicted"/>
<dbReference type="OrthoDB" id="6117985at2"/>
<dbReference type="Pfam" id="PF13279">
    <property type="entry name" value="4HBT_2"/>
    <property type="match status" value="1"/>
</dbReference>
<feature type="region of interest" description="Disordered" evidence="1">
    <location>
        <begin position="118"/>
        <end position="158"/>
    </location>
</feature>
<keyword evidence="3" id="KW-1185">Reference proteome</keyword>